<dbReference type="AlphaFoldDB" id="A0A2T0UES0"/>
<accession>A0A2T0UES0</accession>
<gene>
    <name evidence="1" type="ORF">B0I28_10978</name>
</gene>
<proteinExistence type="predicted"/>
<dbReference type="RefSeq" id="WP_106365857.1">
    <property type="nucleotide sequence ID" value="NZ_PVTJ01000009.1"/>
</dbReference>
<dbReference type="EMBL" id="PVTJ01000009">
    <property type="protein sequence ID" value="PRY56429.1"/>
    <property type="molecule type" value="Genomic_DNA"/>
</dbReference>
<protein>
    <submittedName>
        <fullName evidence="1">Uncharacterized protein</fullName>
    </submittedName>
</protein>
<organism evidence="1 2">
    <name type="scientific">Glycomyces artemisiae</name>
    <dbReference type="NCBI Taxonomy" id="1076443"/>
    <lineage>
        <taxon>Bacteria</taxon>
        <taxon>Bacillati</taxon>
        <taxon>Actinomycetota</taxon>
        <taxon>Actinomycetes</taxon>
        <taxon>Glycomycetales</taxon>
        <taxon>Glycomycetaceae</taxon>
        <taxon>Glycomyces</taxon>
    </lineage>
</organism>
<keyword evidence="2" id="KW-1185">Reference proteome</keyword>
<name>A0A2T0UES0_9ACTN</name>
<reference evidence="1 2" key="1">
    <citation type="submission" date="2018-03" db="EMBL/GenBank/DDBJ databases">
        <title>Genomic Encyclopedia of Type Strains, Phase III (KMG-III): the genomes of soil and plant-associated and newly described type strains.</title>
        <authorList>
            <person name="Whitman W."/>
        </authorList>
    </citation>
    <scope>NUCLEOTIDE SEQUENCE [LARGE SCALE GENOMIC DNA]</scope>
    <source>
        <strain evidence="1 2">CGMCC 4.7067</strain>
    </source>
</reference>
<comment type="caution">
    <text evidence="1">The sequence shown here is derived from an EMBL/GenBank/DDBJ whole genome shotgun (WGS) entry which is preliminary data.</text>
</comment>
<dbReference type="Proteomes" id="UP000238176">
    <property type="component" value="Unassembled WGS sequence"/>
</dbReference>
<sequence>MSLFTATDGAQHRRVGGVLRIVNGAWELANDTEYQSDDLTLDGVGASTITLTFPPALKIISFRASPDAQFAQNYGASFGVDAELDRAVIRGRLMTGLLYFSSWSNTATAIHVEGWLLHETAGPVE</sequence>
<evidence type="ECO:0000313" key="1">
    <source>
        <dbReference type="EMBL" id="PRY56429.1"/>
    </source>
</evidence>
<evidence type="ECO:0000313" key="2">
    <source>
        <dbReference type="Proteomes" id="UP000238176"/>
    </source>
</evidence>